<sequence>MKALVIIPTYNEAESIGRQLEKLLEFENLEILVVDDNSPDGTAGLVEQIRRYQNRVHLLPRQQKDGLGRAYLAGFDWGLKANFDYLIEMDADGSHRTEDLPLLLQQAQTHDLVIGSRWIPGGRVQNWSKLRELISRFGNFYARKMLGCEIRDMTAGFRCFRASFLKQLDLSDVAARGYAFQVEVAWRAAKESNQIIEVPITFVEREVGQSKMTYSIVLEALLLVTKWGFQRILSAAR</sequence>
<evidence type="ECO:0000256" key="2">
    <source>
        <dbReference type="ARBA" id="ARBA00022676"/>
    </source>
</evidence>
<dbReference type="Gene3D" id="3.90.550.10">
    <property type="entry name" value="Spore Coat Polysaccharide Biosynthesis Protein SpsA, Chain A"/>
    <property type="match status" value="1"/>
</dbReference>
<dbReference type="EMBL" id="CP015208">
    <property type="protein sequence ID" value="AOY56139.1"/>
    <property type="molecule type" value="Genomic_DNA"/>
</dbReference>
<evidence type="ECO:0000256" key="3">
    <source>
        <dbReference type="ARBA" id="ARBA00022679"/>
    </source>
</evidence>
<dbReference type="STRING" id="535712.A4Z71_03985"/>
<dbReference type="Proteomes" id="UP000243784">
    <property type="component" value="Chromosome"/>
</dbReference>
<keyword evidence="6" id="KW-1185">Reference proteome</keyword>
<dbReference type="InterPro" id="IPR039528">
    <property type="entry name" value="DPM1-like"/>
</dbReference>
<name>A0A1D9DZC0_9MICO</name>
<dbReference type="GO" id="GO:0009247">
    <property type="term" value="P:glycolipid biosynthetic process"/>
    <property type="evidence" value="ECO:0007669"/>
    <property type="project" value="TreeGrafter"/>
</dbReference>
<accession>A0A1D9DZC0</accession>
<organism evidence="5 6">
    <name type="scientific">Candidatus Rhodoluna planktonica</name>
    <dbReference type="NCBI Taxonomy" id="535712"/>
    <lineage>
        <taxon>Bacteria</taxon>
        <taxon>Bacillati</taxon>
        <taxon>Actinomycetota</taxon>
        <taxon>Actinomycetes</taxon>
        <taxon>Micrococcales</taxon>
        <taxon>Microbacteriaceae</taxon>
        <taxon>Luna cluster</taxon>
        <taxon>Luna-1 subcluster</taxon>
        <taxon>Rhodoluna</taxon>
    </lineage>
</organism>
<protein>
    <submittedName>
        <fullName evidence="5">Dolichol-phosphate mannosyltransferase</fullName>
    </submittedName>
</protein>
<dbReference type="InterPro" id="IPR029044">
    <property type="entry name" value="Nucleotide-diphossugar_trans"/>
</dbReference>
<dbReference type="OrthoDB" id="9810303at2"/>
<keyword evidence="2 5" id="KW-0328">Glycosyltransferase</keyword>
<dbReference type="KEGG" id="rpla:A4Z71_03985"/>
<dbReference type="InterPro" id="IPR001173">
    <property type="entry name" value="Glyco_trans_2-like"/>
</dbReference>
<gene>
    <name evidence="5" type="ORF">A4Z71_03985</name>
</gene>
<dbReference type="GO" id="GO:0016020">
    <property type="term" value="C:membrane"/>
    <property type="evidence" value="ECO:0007669"/>
    <property type="project" value="GOC"/>
</dbReference>
<evidence type="ECO:0000256" key="1">
    <source>
        <dbReference type="ARBA" id="ARBA00006739"/>
    </source>
</evidence>
<dbReference type="Pfam" id="PF00535">
    <property type="entry name" value="Glycos_transf_2"/>
    <property type="match status" value="1"/>
</dbReference>
<evidence type="ECO:0000313" key="5">
    <source>
        <dbReference type="EMBL" id="AOY56139.1"/>
    </source>
</evidence>
<dbReference type="RefSeq" id="WP_070954649.1">
    <property type="nucleotide sequence ID" value="NZ_CP015208.1"/>
</dbReference>
<comment type="similarity">
    <text evidence="1">Belongs to the glycosyltransferase 2 family.</text>
</comment>
<feature type="domain" description="Glycosyltransferase 2-like" evidence="4">
    <location>
        <begin position="5"/>
        <end position="168"/>
    </location>
</feature>
<keyword evidence="3 5" id="KW-0808">Transferase</keyword>
<evidence type="ECO:0000313" key="6">
    <source>
        <dbReference type="Proteomes" id="UP000243784"/>
    </source>
</evidence>
<proteinExistence type="inferred from homology"/>
<dbReference type="CDD" id="cd06442">
    <property type="entry name" value="DPM1_like"/>
    <property type="match status" value="1"/>
</dbReference>
<dbReference type="PANTHER" id="PTHR43398">
    <property type="entry name" value="DOLICHOL-PHOSPHATE MANNOSYLTRANSFERASE SUBUNIT 1"/>
    <property type="match status" value="1"/>
</dbReference>
<dbReference type="FunFam" id="3.90.550.10:FF:000122">
    <property type="entry name" value="Dolichol-phosphate mannosyltransferase subunit 1"/>
    <property type="match status" value="1"/>
</dbReference>
<evidence type="ECO:0000259" key="4">
    <source>
        <dbReference type="Pfam" id="PF00535"/>
    </source>
</evidence>
<dbReference type="GO" id="GO:0004582">
    <property type="term" value="F:dolichyl-phosphate beta-D-mannosyltransferase activity"/>
    <property type="evidence" value="ECO:0007669"/>
    <property type="project" value="InterPro"/>
</dbReference>
<dbReference type="SUPFAM" id="SSF53448">
    <property type="entry name" value="Nucleotide-diphospho-sugar transferases"/>
    <property type="match status" value="1"/>
</dbReference>
<reference evidence="5 6" key="1">
    <citation type="journal article" date="2016" name="Biochim. Biophys. Acta">
        <title>Photochemical characterization of actinorhodopsin and its functional existence in the natural host.</title>
        <authorList>
            <person name="Nakamura S."/>
            <person name="Kikukawa T."/>
            <person name="Tamogami J."/>
            <person name="Kamiya M."/>
            <person name="Aizawa T."/>
            <person name="Hahn M.W."/>
            <person name="Ihara K."/>
            <person name="Kamo N."/>
            <person name="Demura M."/>
        </authorList>
    </citation>
    <scope>NUCLEOTIDE SEQUENCE [LARGE SCALE GENOMIC DNA]</scope>
    <source>
        <strain evidence="5 6">MWH-Dar1</strain>
    </source>
</reference>
<dbReference type="AlphaFoldDB" id="A0A1D9DZC0"/>
<dbReference type="PANTHER" id="PTHR43398:SF1">
    <property type="entry name" value="DOLICHOL-PHOSPHATE MANNOSYLTRANSFERASE SUBUNIT 1"/>
    <property type="match status" value="1"/>
</dbReference>